<sequence length="486" mass="52073">MKRIDNVLPATGKMLIGGELCESLSGNWIECMNPATEDYIGKVPSGTEADVACAVKAAEAAQPAWAELSVAQRADHLHRLADALEMRADELLTLEVADTGNSITGMRGDISACIDRLRYFAGLGYELQGHTIPGSVDKLSLTLREPYGVVGRIVAFNHPIAMATHGIASPLVAGNSVVLKPSEQCPLSATLLGEIAAQVLPPGVLNIVTGGVEVGSSLVRHPRVKRLSFVGSVRTGMAIQRSAAEVAVKSISLELGGKNPFIAFPDASPDAVADAAVAGMNFIWQGQSCSSTSRLFVHDAIHDEVVSLIARKVKAIRIGDPFASDTQMGAINSRAHLEKIEQYVEIGKAAGARLVAGGSRPAGQGFEKGFWFEPTVFADVRQDMRIAQEEIFGPILSILRWSDIDEVIELANSVEYGLTAAVWTSDIKNALRTAKRLQCGYIWVNGVNTQTRGVPFGGFKNSGTGRERGIEELYSYTEEKSLQIFL</sequence>
<gene>
    <name evidence="6" type="ORF">BJN34_35765</name>
</gene>
<feature type="domain" description="Aldehyde dehydrogenase" evidence="5">
    <location>
        <begin position="28"/>
        <end position="481"/>
    </location>
</feature>
<keyword evidence="6" id="KW-0614">Plasmid</keyword>
<evidence type="ECO:0000256" key="2">
    <source>
        <dbReference type="ARBA" id="ARBA00023002"/>
    </source>
</evidence>
<evidence type="ECO:0000313" key="7">
    <source>
        <dbReference type="Proteomes" id="UP000189627"/>
    </source>
</evidence>
<dbReference type="InterPro" id="IPR016161">
    <property type="entry name" value="Ald_DH/histidinol_DH"/>
</dbReference>
<evidence type="ECO:0000313" key="6">
    <source>
        <dbReference type="EMBL" id="AQV99237.1"/>
    </source>
</evidence>
<dbReference type="Pfam" id="PF00171">
    <property type="entry name" value="Aldedh"/>
    <property type="match status" value="1"/>
</dbReference>
<accession>A0A1U9V3M0</accession>
<evidence type="ECO:0000256" key="4">
    <source>
        <dbReference type="RuleBase" id="RU003345"/>
    </source>
</evidence>
<dbReference type="Gene3D" id="3.40.605.10">
    <property type="entry name" value="Aldehyde Dehydrogenase, Chain A, domain 1"/>
    <property type="match status" value="1"/>
</dbReference>
<protein>
    <submittedName>
        <fullName evidence="6">Aldehyde dehydrogenase</fullName>
    </submittedName>
</protein>
<dbReference type="Proteomes" id="UP000189627">
    <property type="component" value="Plasmid pENH92"/>
</dbReference>
<name>A0A1U9V3M0_CUPNE</name>
<dbReference type="FunFam" id="3.40.309.10:FF:000012">
    <property type="entry name" value="Betaine aldehyde dehydrogenase"/>
    <property type="match status" value="1"/>
</dbReference>
<organism evidence="6 7">
    <name type="scientific">Cupriavidus necator</name>
    <name type="common">Alcaligenes eutrophus</name>
    <name type="synonym">Ralstonia eutropha</name>
    <dbReference type="NCBI Taxonomy" id="106590"/>
    <lineage>
        <taxon>Bacteria</taxon>
        <taxon>Pseudomonadati</taxon>
        <taxon>Pseudomonadota</taxon>
        <taxon>Betaproteobacteria</taxon>
        <taxon>Burkholderiales</taxon>
        <taxon>Burkholderiaceae</taxon>
        <taxon>Cupriavidus</taxon>
    </lineage>
</organism>
<dbReference type="InterPro" id="IPR016162">
    <property type="entry name" value="Ald_DH_N"/>
</dbReference>
<comment type="similarity">
    <text evidence="1 4">Belongs to the aldehyde dehydrogenase family.</text>
</comment>
<dbReference type="FunFam" id="3.40.605.10:FF:000007">
    <property type="entry name" value="NAD/NADP-dependent betaine aldehyde dehydrogenase"/>
    <property type="match status" value="1"/>
</dbReference>
<dbReference type="InterPro" id="IPR015590">
    <property type="entry name" value="Aldehyde_DH_dom"/>
</dbReference>
<feature type="active site" evidence="3">
    <location>
        <position position="254"/>
    </location>
</feature>
<dbReference type="OrthoDB" id="6187633at2"/>
<evidence type="ECO:0000256" key="3">
    <source>
        <dbReference type="PROSITE-ProRule" id="PRU10007"/>
    </source>
</evidence>
<keyword evidence="2 4" id="KW-0560">Oxidoreductase</keyword>
<proteinExistence type="inferred from homology"/>
<dbReference type="AlphaFoldDB" id="A0A1U9V3M0"/>
<reference evidence="7" key="1">
    <citation type="submission" date="2017-02" db="EMBL/GenBank/DDBJ databases">
        <title>Complete genome sequence of Cupriavidus necator strain NH9, a 3-chlorobenzoate degrader.</title>
        <authorList>
            <person name="Moriuchi R."/>
            <person name="Dohra H."/>
            <person name="Ogawa N."/>
        </authorList>
    </citation>
    <scope>NUCLEOTIDE SEQUENCE [LARGE SCALE GENOMIC DNA]</scope>
    <source>
        <strain evidence="7">NH9</strain>
        <plasmid evidence="7">penh92</plasmid>
    </source>
</reference>
<dbReference type="EMBL" id="CP017759">
    <property type="protein sequence ID" value="AQV99237.1"/>
    <property type="molecule type" value="Genomic_DNA"/>
</dbReference>
<evidence type="ECO:0000259" key="5">
    <source>
        <dbReference type="Pfam" id="PF00171"/>
    </source>
</evidence>
<dbReference type="PROSITE" id="PS00687">
    <property type="entry name" value="ALDEHYDE_DEHYDR_GLU"/>
    <property type="match status" value="1"/>
</dbReference>
<dbReference type="SUPFAM" id="SSF53720">
    <property type="entry name" value="ALDH-like"/>
    <property type="match status" value="1"/>
</dbReference>
<evidence type="ECO:0000256" key="1">
    <source>
        <dbReference type="ARBA" id="ARBA00009986"/>
    </source>
</evidence>
<dbReference type="InterPro" id="IPR016163">
    <property type="entry name" value="Ald_DH_C"/>
</dbReference>
<dbReference type="InterPro" id="IPR029510">
    <property type="entry name" value="Ald_DH_CS_GLU"/>
</dbReference>
<dbReference type="GO" id="GO:0016620">
    <property type="term" value="F:oxidoreductase activity, acting on the aldehyde or oxo group of donors, NAD or NADP as acceptor"/>
    <property type="evidence" value="ECO:0007669"/>
    <property type="project" value="InterPro"/>
</dbReference>
<geneLocation type="plasmid" evidence="7">
    <name>penh92</name>
</geneLocation>
<dbReference type="PANTHER" id="PTHR11699">
    <property type="entry name" value="ALDEHYDE DEHYDROGENASE-RELATED"/>
    <property type="match status" value="1"/>
</dbReference>
<dbReference type="RefSeq" id="WP_078201653.1">
    <property type="nucleotide sequence ID" value="NZ_CP017759.1"/>
</dbReference>
<dbReference type="Gene3D" id="3.40.309.10">
    <property type="entry name" value="Aldehyde Dehydrogenase, Chain A, domain 2"/>
    <property type="match status" value="1"/>
</dbReference>
<dbReference type="KEGG" id="cuh:BJN34_35765"/>